<dbReference type="RefSeq" id="WP_165929107.1">
    <property type="nucleotide sequence ID" value="NZ_SMGR01000001.1"/>
</dbReference>
<dbReference type="InterPro" id="IPR001543">
    <property type="entry name" value="FliN-like_C"/>
</dbReference>
<evidence type="ECO:0000313" key="4">
    <source>
        <dbReference type="Proteomes" id="UP000295673"/>
    </source>
</evidence>
<dbReference type="Proteomes" id="UP000295673">
    <property type="component" value="Unassembled WGS sequence"/>
</dbReference>
<dbReference type="InterPro" id="IPR036429">
    <property type="entry name" value="SpoA-like_sf"/>
</dbReference>
<sequence length="413" mass="43279">MSDAATTSILKRKAVDGLNGHKARSMSPEKAMRLGMALSAQNGMGLACEVTRVQRSMVSHETLVGMLDSESLLAILEGENGAGAALAIDIQVMSGLVEHQTLGRVLPHAAAPRTPTLVDAALVTPFVEDTVARFVTLMSTDEAPGWLQHYKFGAVTEDTRTLSLSLKSHDYHFLLMDISLDGGAKSGTLGIAFPDFQPEVELPQEVDEAETPAGSFQAGVLQAHAALTAVVGRLHMTIGDMQHLQVGQVITLPVEATKETTLESVEGGRVTAVKLGQINGMRAVRLVEAIVPAGADDNASQDMSPPMPEMDVAEPMTVSEPAPLPEPAAVPVPEPEVPDLPDLDAAMEGLGDFNMDDLGMPDLPDVGGPSDLPDIGGLPDLPDVGGLPDLPDLDSLPDLPDLADLPDLDLTGS</sequence>
<keyword evidence="3" id="KW-0282">Flagellum</keyword>
<feature type="region of interest" description="Disordered" evidence="1">
    <location>
        <begin position="345"/>
        <end position="413"/>
    </location>
</feature>
<dbReference type="EMBL" id="SMGR01000001">
    <property type="protein sequence ID" value="TCL09035.1"/>
    <property type="molecule type" value="Genomic_DNA"/>
</dbReference>
<organism evidence="3 4">
    <name type="scientific">Shimia isoporae</name>
    <dbReference type="NCBI Taxonomy" id="647720"/>
    <lineage>
        <taxon>Bacteria</taxon>
        <taxon>Pseudomonadati</taxon>
        <taxon>Pseudomonadota</taxon>
        <taxon>Alphaproteobacteria</taxon>
        <taxon>Rhodobacterales</taxon>
        <taxon>Roseobacteraceae</taxon>
    </lineage>
</organism>
<feature type="domain" description="Flagellar motor switch protein FliN-like C-terminal" evidence="2">
    <location>
        <begin position="221"/>
        <end position="290"/>
    </location>
</feature>
<evidence type="ECO:0000313" key="3">
    <source>
        <dbReference type="EMBL" id="TCL09035.1"/>
    </source>
</evidence>
<keyword evidence="3" id="KW-0966">Cell projection</keyword>
<evidence type="ECO:0000256" key="1">
    <source>
        <dbReference type="SAM" id="MobiDB-lite"/>
    </source>
</evidence>
<gene>
    <name evidence="3" type="ORF">BXY66_1077</name>
</gene>
<keyword evidence="3" id="KW-0969">Cilium</keyword>
<dbReference type="Pfam" id="PF01052">
    <property type="entry name" value="FliMN_C"/>
    <property type="match status" value="1"/>
</dbReference>
<protein>
    <submittedName>
        <fullName evidence="3">Flagellar motor switch protein FliM</fullName>
    </submittedName>
</protein>
<feature type="compositionally biased region" description="Low complexity" evidence="1">
    <location>
        <begin position="367"/>
        <end position="413"/>
    </location>
</feature>
<comment type="caution">
    <text evidence="3">The sequence shown here is derived from an EMBL/GenBank/DDBJ whole genome shotgun (WGS) entry which is preliminary data.</text>
</comment>
<evidence type="ECO:0000259" key="2">
    <source>
        <dbReference type="Pfam" id="PF01052"/>
    </source>
</evidence>
<proteinExistence type="predicted"/>
<reference evidence="3 4" key="1">
    <citation type="submission" date="2019-03" db="EMBL/GenBank/DDBJ databases">
        <title>Genomic Encyclopedia of Archaeal and Bacterial Type Strains, Phase II (KMG-II): from individual species to whole genera.</title>
        <authorList>
            <person name="Goeker M."/>
        </authorList>
    </citation>
    <scope>NUCLEOTIDE SEQUENCE [LARGE SCALE GENOMIC DNA]</scope>
    <source>
        <strain evidence="3 4">DSM 26433</strain>
    </source>
</reference>
<name>A0A4R1NLP5_9RHOB</name>
<dbReference type="Gene3D" id="2.30.330.10">
    <property type="entry name" value="SpoA-like"/>
    <property type="match status" value="1"/>
</dbReference>
<dbReference type="AlphaFoldDB" id="A0A4R1NLP5"/>
<accession>A0A4R1NLP5</accession>
<dbReference type="SUPFAM" id="SSF101801">
    <property type="entry name" value="Surface presentation of antigens (SPOA)"/>
    <property type="match status" value="1"/>
</dbReference>
<keyword evidence="4" id="KW-1185">Reference proteome</keyword>